<protein>
    <submittedName>
        <fullName evidence="4">Lytic murein transglycosylase</fullName>
    </submittedName>
</protein>
<gene>
    <name evidence="4" type="ORF">DKG74_02835</name>
</gene>
<dbReference type="CDD" id="cd13399">
    <property type="entry name" value="Slt35-like"/>
    <property type="match status" value="1"/>
</dbReference>
<organism evidence="4 5">
    <name type="scientific">Zavarzinia aquatilis</name>
    <dbReference type="NCBI Taxonomy" id="2211142"/>
    <lineage>
        <taxon>Bacteria</taxon>
        <taxon>Pseudomonadati</taxon>
        <taxon>Pseudomonadota</taxon>
        <taxon>Alphaproteobacteria</taxon>
        <taxon>Rhodospirillales</taxon>
        <taxon>Zavarziniaceae</taxon>
        <taxon>Zavarzinia</taxon>
    </lineage>
</organism>
<dbReference type="InterPro" id="IPR043426">
    <property type="entry name" value="MltB-like"/>
</dbReference>
<evidence type="ECO:0000256" key="2">
    <source>
        <dbReference type="SAM" id="SignalP"/>
    </source>
</evidence>
<comment type="caution">
    <text evidence="4">The sequence shown here is derived from an EMBL/GenBank/DDBJ whole genome shotgun (WGS) entry which is preliminary data.</text>
</comment>
<dbReference type="OrthoDB" id="9808544at2"/>
<dbReference type="NCBIfam" id="TIGR02283">
    <property type="entry name" value="MltB_2"/>
    <property type="match status" value="1"/>
</dbReference>
<dbReference type="GO" id="GO:0009253">
    <property type="term" value="P:peptidoglycan catabolic process"/>
    <property type="evidence" value="ECO:0007669"/>
    <property type="project" value="TreeGrafter"/>
</dbReference>
<dbReference type="InterPro" id="IPR031304">
    <property type="entry name" value="SLT_2"/>
</dbReference>
<dbReference type="InterPro" id="IPR023346">
    <property type="entry name" value="Lysozyme-like_dom_sf"/>
</dbReference>
<dbReference type="FunFam" id="1.10.8.350:FF:000001">
    <property type="entry name" value="Lytic murein transglycosylase B"/>
    <property type="match status" value="1"/>
</dbReference>
<dbReference type="Pfam" id="PF13406">
    <property type="entry name" value="SLT_2"/>
    <property type="match status" value="1"/>
</dbReference>
<keyword evidence="2" id="KW-0732">Signal</keyword>
<dbReference type="Gene3D" id="1.10.8.350">
    <property type="entry name" value="Bacterial muramidase"/>
    <property type="match status" value="1"/>
</dbReference>
<sequence>MIPEVKRGWRSRRPLMFLLLIGLSACAAQPARPGSGQQVQPQAPAVSPRPPGVATAPDADFDTWLDAFRAEARGKGIAETTLAAAFDGLTPNPRVIELDQRQPEGRVTFARYFQNTVSDVRIRKGRSLHAENADVLRRVAGTYGVPSKVVVALWGVETSYGANTGNFSIVRSLATLAYEGRRAEFFRGELLKALQIMEAEHYSPEKLIGSWAGAMGQCQFMPSSYLKWAVDFDGDGHRDIWATRADVFGSAANYLKQNGWVAGEGWGRPVKVPAGFAKSMTGLEVKKSLADWQALGVRLRDGADLPVADMTASLINPGEEGAYWLVYENFRVIMRWNRSTYFALSVLSLADLIGQ</sequence>
<evidence type="ECO:0000313" key="5">
    <source>
        <dbReference type="Proteomes" id="UP000245461"/>
    </source>
</evidence>
<feature type="region of interest" description="Disordered" evidence="1">
    <location>
        <begin position="30"/>
        <end position="56"/>
    </location>
</feature>
<feature type="chain" id="PRO_5016399249" evidence="2">
    <location>
        <begin position="28"/>
        <end position="355"/>
    </location>
</feature>
<feature type="domain" description="Transglycosylase SLT" evidence="3">
    <location>
        <begin position="61"/>
        <end position="351"/>
    </location>
</feature>
<dbReference type="Proteomes" id="UP000245461">
    <property type="component" value="Unassembled WGS sequence"/>
</dbReference>
<dbReference type="InterPro" id="IPR011970">
    <property type="entry name" value="MltB_2"/>
</dbReference>
<proteinExistence type="predicted"/>
<dbReference type="RefSeq" id="WP_109902351.1">
    <property type="nucleotide sequence ID" value="NZ_QGLE01000001.1"/>
</dbReference>
<dbReference type="GO" id="GO:0008933">
    <property type="term" value="F:peptidoglycan lytic transglycosylase activity"/>
    <property type="evidence" value="ECO:0007669"/>
    <property type="project" value="TreeGrafter"/>
</dbReference>
<evidence type="ECO:0000259" key="3">
    <source>
        <dbReference type="Pfam" id="PF13406"/>
    </source>
</evidence>
<dbReference type="AlphaFoldDB" id="A0A317EH21"/>
<dbReference type="SUPFAM" id="SSF53955">
    <property type="entry name" value="Lysozyme-like"/>
    <property type="match status" value="1"/>
</dbReference>
<evidence type="ECO:0000313" key="4">
    <source>
        <dbReference type="EMBL" id="PWR25902.1"/>
    </source>
</evidence>
<dbReference type="PROSITE" id="PS51257">
    <property type="entry name" value="PROKAR_LIPOPROTEIN"/>
    <property type="match status" value="1"/>
</dbReference>
<dbReference type="Gene3D" id="1.10.530.10">
    <property type="match status" value="1"/>
</dbReference>
<evidence type="ECO:0000256" key="1">
    <source>
        <dbReference type="SAM" id="MobiDB-lite"/>
    </source>
</evidence>
<reference evidence="4 5" key="1">
    <citation type="submission" date="2018-05" db="EMBL/GenBank/DDBJ databases">
        <title>Zavarzinia sp. HR-AS.</title>
        <authorList>
            <person name="Lee Y."/>
            <person name="Jeon C.O."/>
        </authorList>
    </citation>
    <scope>NUCLEOTIDE SEQUENCE [LARGE SCALE GENOMIC DNA]</scope>
    <source>
        <strain evidence="4 5">HR-AS</strain>
    </source>
</reference>
<dbReference type="PANTHER" id="PTHR30163:SF8">
    <property type="entry name" value="LYTIC MUREIN TRANSGLYCOSYLASE"/>
    <property type="match status" value="1"/>
</dbReference>
<dbReference type="PANTHER" id="PTHR30163">
    <property type="entry name" value="MEMBRANE-BOUND LYTIC MUREIN TRANSGLYCOSYLASE B"/>
    <property type="match status" value="1"/>
</dbReference>
<dbReference type="EMBL" id="QGLE01000001">
    <property type="protein sequence ID" value="PWR25902.1"/>
    <property type="molecule type" value="Genomic_DNA"/>
</dbReference>
<feature type="compositionally biased region" description="Low complexity" evidence="1">
    <location>
        <begin position="33"/>
        <end position="46"/>
    </location>
</feature>
<name>A0A317EH21_9PROT</name>
<keyword evidence="5" id="KW-1185">Reference proteome</keyword>
<accession>A0A317EH21</accession>
<feature type="signal peptide" evidence="2">
    <location>
        <begin position="1"/>
        <end position="27"/>
    </location>
</feature>